<dbReference type="Proteomes" id="UP000092443">
    <property type="component" value="Unplaced"/>
</dbReference>
<dbReference type="GO" id="GO:0010494">
    <property type="term" value="C:cytoplasmic stress granule"/>
    <property type="evidence" value="ECO:0007669"/>
    <property type="project" value="UniProtKB-SubCell"/>
</dbReference>
<dbReference type="RefSeq" id="XP_037881778.1">
    <property type="nucleotide sequence ID" value="XM_038025850.1"/>
</dbReference>
<accession>A0A8U0W9A6</accession>
<organism evidence="12 13">
    <name type="scientific">Glossina fuscipes</name>
    <dbReference type="NCBI Taxonomy" id="7396"/>
    <lineage>
        <taxon>Eukaryota</taxon>
        <taxon>Metazoa</taxon>
        <taxon>Ecdysozoa</taxon>
        <taxon>Arthropoda</taxon>
        <taxon>Hexapoda</taxon>
        <taxon>Insecta</taxon>
        <taxon>Pterygota</taxon>
        <taxon>Neoptera</taxon>
        <taxon>Endopterygota</taxon>
        <taxon>Diptera</taxon>
        <taxon>Brachycera</taxon>
        <taxon>Muscomorpha</taxon>
        <taxon>Hippoboscoidea</taxon>
        <taxon>Glossinidae</taxon>
        <taxon>Glossina</taxon>
    </lineage>
</organism>
<evidence type="ECO:0000256" key="10">
    <source>
        <dbReference type="ARBA" id="ARBA00045449"/>
    </source>
</evidence>
<dbReference type="AlphaFoldDB" id="A0A8U0W9A6"/>
<evidence type="ECO:0000256" key="9">
    <source>
        <dbReference type="ARBA" id="ARBA00034352"/>
    </source>
</evidence>
<dbReference type="GeneID" id="119632777"/>
<comment type="function">
    <text evidence="10">In unstressed cells, promotes SIAH1-mediated polyubiquitination and degradation of the serine/threonine-protein kinase HIPK2, probably by acting as a loading factor that potentiates complex formation between HIPK2 and ubiquitin ligase SIAH1. In response to DNA damage, localizes to the nucleus following phosphorylation by HIPK2 and modulates the expression of a subset of TP53/p53 target genes by binding to TP53 at target gene promoters. This limits the expression of a number of cell death-mediating TP53 target genes, reducing DNA damage-induced cell death. Enhances the binding of transcription factor TCF7L2/TCF4, a Wnt signaling pathway effector, to the promoters of target genes. Plays a role in stress granule formation.</text>
</comment>
<protein>
    <recommendedName>
        <fullName evidence="3">DAZ-associated protein 2</fullName>
    </recommendedName>
    <alternativeName>
        <fullName evidence="8">Deleted in azoospermia-associated protein 2</fullName>
    </alternativeName>
    <alternativeName>
        <fullName evidence="9">Proline-rich transcript in brain protein</fullName>
    </alternativeName>
</protein>
<gene>
    <name evidence="13" type="primary">LOC119632777</name>
</gene>
<evidence type="ECO:0000256" key="6">
    <source>
        <dbReference type="ARBA" id="ARBA00022843"/>
    </source>
</evidence>
<feature type="region of interest" description="Disordered" evidence="11">
    <location>
        <begin position="87"/>
        <end position="108"/>
    </location>
</feature>
<comment type="subcellular location">
    <subcellularLocation>
        <location evidence="1">Cytoplasm</location>
        <location evidence="1">Stress granule</location>
    </subcellularLocation>
    <subcellularLocation>
        <location evidence="2">Nucleus speckle</location>
    </subcellularLocation>
</comment>
<evidence type="ECO:0000256" key="7">
    <source>
        <dbReference type="ARBA" id="ARBA00023242"/>
    </source>
</evidence>
<keyword evidence="12" id="KW-1185">Reference proteome</keyword>
<evidence type="ECO:0000313" key="12">
    <source>
        <dbReference type="Proteomes" id="UP000092443"/>
    </source>
</evidence>
<evidence type="ECO:0000256" key="11">
    <source>
        <dbReference type="SAM" id="MobiDB-lite"/>
    </source>
</evidence>
<dbReference type="Pfam" id="PF11029">
    <property type="entry name" value="DAZAP2"/>
    <property type="match status" value="1"/>
</dbReference>
<keyword evidence="5" id="KW-0597">Phosphoprotein</keyword>
<dbReference type="GO" id="GO:0016607">
    <property type="term" value="C:nuclear speck"/>
    <property type="evidence" value="ECO:0007669"/>
    <property type="project" value="UniProtKB-SubCell"/>
</dbReference>
<keyword evidence="6" id="KW-0832">Ubl conjugation</keyword>
<sequence>MSKHPAPENQRVYPSAPPALFSSNDFSQRAPPPSYEESLKMSTPLTNLPSPYYAGQGVPLAPGTSYGYVNPYQVHVQQQQRHYNPMSTSFQSACTQPTQPSPSNAQDKNRNVLLLAKGAKLRTAPNGAISIPPPPPGCAPSAAQLAAMKGQPVLVKKQKGSFF</sequence>
<dbReference type="PANTHER" id="PTHR31638">
    <property type="entry name" value="DAZ-ASSOCIATED PROTEIN 2"/>
    <property type="match status" value="1"/>
</dbReference>
<evidence type="ECO:0000256" key="8">
    <source>
        <dbReference type="ARBA" id="ARBA00032174"/>
    </source>
</evidence>
<dbReference type="InterPro" id="IPR022730">
    <property type="entry name" value="DAZ_assoc-2"/>
</dbReference>
<evidence type="ECO:0000256" key="3">
    <source>
        <dbReference type="ARBA" id="ARBA00014066"/>
    </source>
</evidence>
<proteinExistence type="predicted"/>
<feature type="region of interest" description="Disordered" evidence="11">
    <location>
        <begin position="1"/>
        <end position="42"/>
    </location>
</feature>
<evidence type="ECO:0000256" key="5">
    <source>
        <dbReference type="ARBA" id="ARBA00022553"/>
    </source>
</evidence>
<feature type="compositionally biased region" description="Polar residues" evidence="11">
    <location>
        <begin position="87"/>
        <end position="106"/>
    </location>
</feature>
<evidence type="ECO:0000313" key="13">
    <source>
        <dbReference type="RefSeq" id="XP_037881778.1"/>
    </source>
</evidence>
<dbReference type="PANTHER" id="PTHR31638:SF3">
    <property type="entry name" value="DAZ-ASSOCIATED PROTEIN 2"/>
    <property type="match status" value="1"/>
</dbReference>
<evidence type="ECO:0000256" key="1">
    <source>
        <dbReference type="ARBA" id="ARBA00004210"/>
    </source>
</evidence>
<evidence type="ECO:0000256" key="2">
    <source>
        <dbReference type="ARBA" id="ARBA00004324"/>
    </source>
</evidence>
<keyword evidence="4" id="KW-0963">Cytoplasm</keyword>
<keyword evidence="7" id="KW-0539">Nucleus</keyword>
<name>A0A8U0W9A6_9MUSC</name>
<reference evidence="13" key="1">
    <citation type="submission" date="2025-08" db="UniProtKB">
        <authorList>
            <consortium name="RefSeq"/>
        </authorList>
    </citation>
    <scope>IDENTIFICATION</scope>
    <source>
        <tissue evidence="13">Whole body pupa</tissue>
    </source>
</reference>
<evidence type="ECO:0000256" key="4">
    <source>
        <dbReference type="ARBA" id="ARBA00022490"/>
    </source>
</evidence>
<dbReference type="KEGG" id="gfs:119632777"/>